<evidence type="ECO:0000256" key="1">
    <source>
        <dbReference type="SAM" id="Phobius"/>
    </source>
</evidence>
<keyword evidence="1" id="KW-1133">Transmembrane helix</keyword>
<keyword evidence="3" id="KW-1185">Reference proteome</keyword>
<gene>
    <name evidence="2" type="ORF">KYC_01669</name>
</gene>
<name>H0F0Q2_9BURK</name>
<dbReference type="Proteomes" id="UP000003113">
    <property type="component" value="Unassembled WGS sequence"/>
</dbReference>
<accession>H0F0Q2</accession>
<dbReference type="EMBL" id="AGUF01000008">
    <property type="protein sequence ID" value="EHK68159.1"/>
    <property type="molecule type" value="Genomic_DNA"/>
</dbReference>
<organism evidence="2 3">
    <name type="scientific">Achromobacter arsenitoxydans SY8</name>
    <dbReference type="NCBI Taxonomy" id="477184"/>
    <lineage>
        <taxon>Bacteria</taxon>
        <taxon>Pseudomonadati</taxon>
        <taxon>Pseudomonadota</taxon>
        <taxon>Betaproteobacteria</taxon>
        <taxon>Burkholderiales</taxon>
        <taxon>Alcaligenaceae</taxon>
        <taxon>Achromobacter</taxon>
    </lineage>
</organism>
<sequence length="799" mass="86120">MLVSDTLLTHRTLWNIETNKDGLRDTLATKCMPAGGVEQTHAFDVALLGVTTAELLPPAVYGAPRHFEWSEIRFSESVPNVSSIFSDMHIALRPRADIKPFAIVLQDPIGIASELHYQVTNAVADKTKYAGKNAHKLQSATLIANYFESMKAQAAASPDLSKVLARQRNLVNYAGAMSFPDIYSKRIKEFEKAIATTVNDSIAWVMLIGPNRLLGKALSCFDLTSLHNARDYESAVFQCIGGLVHTKDGATVIEQLITLPIDKSPYWLALANGNELLLARLRAGGASIAKNMFEVMDKFMEEHAITPATNALIGLLQALPQSKQADILVRRLRHVAEIRANATIVGYELPLAHLERAAYEFQGYQSLGPERLRGWKMPSPRANQADLEARVLFYDWVKVGETTYRELDSAPDERPALPPARAIRMEGNPFVNAVNRMRGPAGHFFTGLGGYLALVGMINAQKELSSNRDNTATKISVWGAGSALIGAAIEISASVVAEIARVRGTTALATVAKVFSAKSGIAIFGAGGAGLAAAAEAVRAVGAFNTSNRQQGLMFLFSAISSGVLAVATWAGGMAIAATVSGGGGAVAFLGLTPGGWAIIALGAIVAIIGFALGVDITKHGPVEIWLKHSAWGVDSRHYTNTEELDAVYSLNYRPRLTAEWDRATGHSVGTLRINCELPGINDMPGERFQTTLSFTLRGTKITRVNGPIMHAAGINPINYDSECLVTPIGGTGKECGWSIQMHKDTKVALEYLYFPDPERQPGLALQQPDAPAALVFTSDGWFKSPIDPAKLEPVRDPR</sequence>
<evidence type="ECO:0000313" key="2">
    <source>
        <dbReference type="EMBL" id="EHK68159.1"/>
    </source>
</evidence>
<dbReference type="AlphaFoldDB" id="H0F0Q2"/>
<protein>
    <submittedName>
        <fullName evidence="2">Uncharacterized protein</fullName>
    </submittedName>
</protein>
<evidence type="ECO:0000313" key="3">
    <source>
        <dbReference type="Proteomes" id="UP000003113"/>
    </source>
</evidence>
<keyword evidence="1" id="KW-0812">Transmembrane</keyword>
<feature type="transmembrane region" description="Helical" evidence="1">
    <location>
        <begin position="597"/>
        <end position="618"/>
    </location>
</feature>
<dbReference type="PATRIC" id="fig|477184.5.peg.322"/>
<feature type="transmembrane region" description="Helical" evidence="1">
    <location>
        <begin position="553"/>
        <end position="577"/>
    </location>
</feature>
<keyword evidence="1" id="KW-0472">Membrane</keyword>
<reference evidence="2 3" key="1">
    <citation type="journal article" date="2012" name="J. Bacteriol.">
        <title>Genome sequence of the highly efficient arsenite-oxidizing bacterium Achromobacter arsenitoxydans SY8.</title>
        <authorList>
            <person name="Li X."/>
            <person name="Hu Y."/>
            <person name="Gong J."/>
            <person name="Lin Y."/>
            <person name="Johnstone L."/>
            <person name="Rensing C."/>
            <person name="Wang G."/>
        </authorList>
    </citation>
    <scope>NUCLEOTIDE SEQUENCE [LARGE SCALE GENOMIC DNA]</scope>
    <source>
        <strain evidence="2 3">SY8</strain>
    </source>
</reference>
<comment type="caution">
    <text evidence="2">The sequence shown here is derived from an EMBL/GenBank/DDBJ whole genome shotgun (WGS) entry which is preliminary data.</text>
</comment>
<feature type="transmembrane region" description="Helical" evidence="1">
    <location>
        <begin position="521"/>
        <end position="541"/>
    </location>
</feature>
<proteinExistence type="predicted"/>